<dbReference type="InterPro" id="IPR000477">
    <property type="entry name" value="RT_dom"/>
</dbReference>
<feature type="compositionally biased region" description="Polar residues" evidence="9">
    <location>
        <begin position="38"/>
        <end position="51"/>
    </location>
</feature>
<feature type="compositionally biased region" description="Basic and acidic residues" evidence="9">
    <location>
        <begin position="414"/>
        <end position="426"/>
    </location>
</feature>
<evidence type="ECO:0000256" key="7">
    <source>
        <dbReference type="ARBA" id="ARBA00023121"/>
    </source>
</evidence>
<dbReference type="CDD" id="cd21675">
    <property type="entry name" value="SMP_TEX2"/>
    <property type="match status" value="1"/>
</dbReference>
<dbReference type="GO" id="GO:0005789">
    <property type="term" value="C:endoplasmic reticulum membrane"/>
    <property type="evidence" value="ECO:0007669"/>
    <property type="project" value="UniProtKB-SubCell"/>
</dbReference>
<comment type="subcellular location">
    <subcellularLocation>
        <location evidence="1">Endoplasmic reticulum membrane</location>
    </subcellularLocation>
</comment>
<feature type="region of interest" description="Disordered" evidence="9">
    <location>
        <begin position="1"/>
        <end position="24"/>
    </location>
</feature>
<keyword evidence="3" id="KW-0812">Transmembrane</keyword>
<evidence type="ECO:0000256" key="4">
    <source>
        <dbReference type="ARBA" id="ARBA00022824"/>
    </source>
</evidence>
<keyword evidence="5" id="KW-1133">Transmembrane helix</keyword>
<proteinExistence type="predicted"/>
<gene>
    <name evidence="11" type="ORF">FSB_LOCUS28937</name>
</gene>
<dbReference type="InterPro" id="IPR031468">
    <property type="entry name" value="SMP_LBD"/>
</dbReference>
<name>A0A2N9GNB3_FAGSY</name>
<dbReference type="CDD" id="cd01650">
    <property type="entry name" value="RT_nLTR_like"/>
    <property type="match status" value="1"/>
</dbReference>
<dbReference type="PROSITE" id="PS51847">
    <property type="entry name" value="SMP"/>
    <property type="match status" value="1"/>
</dbReference>
<evidence type="ECO:0000256" key="3">
    <source>
        <dbReference type="ARBA" id="ARBA00022692"/>
    </source>
</evidence>
<dbReference type="PANTHER" id="PTHR13466:SF0">
    <property type="entry name" value="SMP-LTD DOMAIN-CONTAINING PROTEIN"/>
    <property type="match status" value="1"/>
</dbReference>
<dbReference type="GO" id="GO:0006869">
    <property type="term" value="P:lipid transport"/>
    <property type="evidence" value="ECO:0007669"/>
    <property type="project" value="UniProtKB-KW"/>
</dbReference>
<evidence type="ECO:0000259" key="10">
    <source>
        <dbReference type="PROSITE" id="PS51847"/>
    </source>
</evidence>
<dbReference type="Pfam" id="PF13966">
    <property type="entry name" value="zf-RVT"/>
    <property type="match status" value="1"/>
</dbReference>
<feature type="region of interest" description="Disordered" evidence="9">
    <location>
        <begin position="36"/>
        <end position="65"/>
    </location>
</feature>
<keyword evidence="4" id="KW-0256">Endoplasmic reticulum</keyword>
<organism evidence="11">
    <name type="scientific">Fagus sylvatica</name>
    <name type="common">Beechnut</name>
    <dbReference type="NCBI Taxonomy" id="28930"/>
    <lineage>
        <taxon>Eukaryota</taxon>
        <taxon>Viridiplantae</taxon>
        <taxon>Streptophyta</taxon>
        <taxon>Embryophyta</taxon>
        <taxon>Tracheophyta</taxon>
        <taxon>Spermatophyta</taxon>
        <taxon>Magnoliopsida</taxon>
        <taxon>eudicotyledons</taxon>
        <taxon>Gunneridae</taxon>
        <taxon>Pentapetalae</taxon>
        <taxon>rosids</taxon>
        <taxon>fabids</taxon>
        <taxon>Fagales</taxon>
        <taxon>Fagaceae</taxon>
        <taxon>Fagus</taxon>
    </lineage>
</organism>
<protein>
    <recommendedName>
        <fullName evidence="10">SMP-LTD domain-containing protein</fullName>
    </recommendedName>
</protein>
<dbReference type="PANTHER" id="PTHR13466">
    <property type="entry name" value="TEX2 PROTEIN-RELATED"/>
    <property type="match status" value="1"/>
</dbReference>
<dbReference type="Pfam" id="PF00078">
    <property type="entry name" value="RVT_1"/>
    <property type="match status" value="1"/>
</dbReference>
<dbReference type="GO" id="GO:0008289">
    <property type="term" value="F:lipid binding"/>
    <property type="evidence" value="ECO:0007669"/>
    <property type="project" value="UniProtKB-KW"/>
</dbReference>
<evidence type="ECO:0000256" key="5">
    <source>
        <dbReference type="ARBA" id="ARBA00022989"/>
    </source>
</evidence>
<evidence type="ECO:0000256" key="8">
    <source>
        <dbReference type="ARBA" id="ARBA00023136"/>
    </source>
</evidence>
<evidence type="ECO:0000256" key="1">
    <source>
        <dbReference type="ARBA" id="ARBA00004586"/>
    </source>
</evidence>
<accession>A0A2N9GNB3</accession>
<keyword evidence="6" id="KW-0445">Lipid transport</keyword>
<keyword evidence="2" id="KW-0813">Transport</keyword>
<evidence type="ECO:0000256" key="9">
    <source>
        <dbReference type="SAM" id="MobiDB-lite"/>
    </source>
</evidence>
<feature type="domain" description="SMP-LTD" evidence="10">
    <location>
        <begin position="113"/>
        <end position="370"/>
    </location>
</feature>
<feature type="compositionally biased region" description="Low complexity" evidence="9">
    <location>
        <begin position="93"/>
        <end position="110"/>
    </location>
</feature>
<evidence type="ECO:0000256" key="2">
    <source>
        <dbReference type="ARBA" id="ARBA00022448"/>
    </source>
</evidence>
<dbReference type="EMBL" id="OIVN01002155">
    <property type="protein sequence ID" value="SPD01055.1"/>
    <property type="molecule type" value="Genomic_DNA"/>
</dbReference>
<feature type="region of interest" description="Disordered" evidence="9">
    <location>
        <begin position="406"/>
        <end position="442"/>
    </location>
</feature>
<sequence>MKPSTGSCAEPVDQTNRPDGTSSKVRLFLKKIARKTSRVGQENKSSVTSLSGRVERKASEKIRPCQETVSATGLVKTAPLVKRSKSEENMVQSSSSSTFSHSGSQSHISVFSDADSDDKFGLSGSPDLATSVPPEFGRTLSNMRTPSYMGEVICTDIDPGNLPPYIHGMRILPMDTNEVWMLEVDIEYSGGAILDIETRLEVHDLDFQKGIVDSDTGSGSVGDVSSDLLEGFEYFGKQLNLSEETVNERKEEDGLKSSKSTISASTYGSRWKSILNSIARQVSQVPLSLAIRVTSLRGTLRLHIKPPPSDQLWYAFTSMPDIEFHLESSVGEHKITNGHIALFLVNRLKDGHSPITNIHLKPSPLYTTQTFHPANPLPQTYPILTPHHPQGVNAKNNRLGKAAPVETHAGKSRSVKEISNLERRDTCAAPAPPISESSKGKNAKWVGLKHKAIGLAQTATRVVTQAHDLDIGLVEVELDQDISKVLPEASPNLNESEKHDDDGIICSSEDEAQASKVSDDVSETPASPRKVVAEPLELSSLINEAWVDLVMPMMNSGPFVKTETHDISDSQYEYGQSSNWMVASKEVEGWASLAGVGSEDTDGELASPLQCAPIAMVVPSGVVTVLEQTAFEPSQWVKSRHRGFCKLVGFPIESHEQECLALLQRIEADRFARKVTLVPRRTPTPGLKGKRELHRLISTVNYEGRQSETKLAEIDLQLVRSLWGNSFVDWEMLPATGTAGGVLLLWDRRVLEKLDSVVCQFFVSCLWKTLADGMEWVGTGLYGPTADGLRHGLWDELRSVRQKWGLPWFLISADSEDSYPDASQKLLPRPLSDHYPILLEVGSMLRGKIPFRFENMWLKTEGFVERVQNWWSSYSFTGPPSLVLASKLKALKEDLKKWNHQEFGNVGFKQKQLLGELDILNMKECSGSLSSSELELQNWRPFAADLPFSVIEDSDRALLDSRFEREEIIQVVKDLQGDKSLGPDGFNMAFFQKCWSVVESDVLGFFEEMYEHGSVYKILAKVLANRLKRVLDGLVSESQNAFVGGRQTPDSVLIANECLDSRLRSHLPGVVCKLDIEKAYDHVNWDCLLSLLDRMGFGFKWRTWIRTCISTVRFSIMVNGSPSGFFGSSREDVGLICGFKAGSATVSGLSISHILFADDTIVFCDADRDQLLHLHMVLACFEAVIGLGVNMGKSELVPVGEVRNVDQLAEILCCRCGNPILEKIERKLAGWKKLYLSKGGRLTLLKSTLSSLPTYFLSLFTIPAHVAERIEKLQRNFLWGGLGDGFKYHLVGWNTVCRPIANGGRRTTYGEGLLLLWVNMGGWFSLKPRGTHGCGLWKGIMLGRDLFSQHIELIPGQDKSASLASVLSRSDEGARRVWNFSFIRDFNDWEMDEVLTFFNLIHSKIPRHEGPDVMKWSLRQHGRFGSKSFYQALIGQSNIHFPWKAIWRVKAPRRVAFFVWTAAWGKILTCDNLMRRGYSLAGWCCMCRNG</sequence>
<keyword evidence="8" id="KW-0472">Membrane</keyword>
<evidence type="ECO:0000256" key="6">
    <source>
        <dbReference type="ARBA" id="ARBA00023055"/>
    </source>
</evidence>
<reference evidence="11" key="1">
    <citation type="submission" date="2018-02" db="EMBL/GenBank/DDBJ databases">
        <authorList>
            <person name="Cohen D.B."/>
            <person name="Kent A.D."/>
        </authorList>
    </citation>
    <scope>NUCLEOTIDE SEQUENCE</scope>
</reference>
<feature type="region of interest" description="Disordered" evidence="9">
    <location>
        <begin position="80"/>
        <end position="110"/>
    </location>
</feature>
<dbReference type="InterPro" id="IPR026960">
    <property type="entry name" value="RVT-Znf"/>
</dbReference>
<evidence type="ECO:0000313" key="11">
    <source>
        <dbReference type="EMBL" id="SPD01055.1"/>
    </source>
</evidence>
<keyword evidence="7" id="KW-0446">Lipid-binding</keyword>
<feature type="compositionally biased region" description="Basic and acidic residues" evidence="9">
    <location>
        <begin position="53"/>
        <end position="64"/>
    </location>
</feature>